<reference evidence="2 3" key="1">
    <citation type="submission" date="2017-08" db="EMBL/GenBank/DDBJ databases">
        <title>Mesorhizobium wenxinae sp. nov., a novel rhizobial species isolated from root nodules of chickpea (Cicer arietinum L.).</title>
        <authorList>
            <person name="Zhang J."/>
        </authorList>
    </citation>
    <scope>NUCLEOTIDE SEQUENCE [LARGE SCALE GENOMIC DNA]</scope>
    <source>
        <strain evidence="3">WYCCWR 10019</strain>
    </source>
</reference>
<proteinExistence type="predicted"/>
<evidence type="ECO:0000313" key="3">
    <source>
        <dbReference type="Proteomes" id="UP000215931"/>
    </source>
</evidence>
<evidence type="ECO:0000259" key="1">
    <source>
        <dbReference type="Pfam" id="PF00733"/>
    </source>
</evidence>
<dbReference type="GO" id="GO:0004066">
    <property type="term" value="F:asparagine synthase (glutamine-hydrolyzing) activity"/>
    <property type="evidence" value="ECO:0007669"/>
    <property type="project" value="InterPro"/>
</dbReference>
<dbReference type="Pfam" id="PF00733">
    <property type="entry name" value="Asn_synthase"/>
    <property type="match status" value="1"/>
</dbReference>
<protein>
    <recommendedName>
        <fullName evidence="1">Asparagine synthetase domain-containing protein</fullName>
    </recommendedName>
</protein>
<dbReference type="InterPro" id="IPR001962">
    <property type="entry name" value="Asn_synthase"/>
</dbReference>
<dbReference type="AlphaFoldDB" id="A0A271KRA9"/>
<dbReference type="Proteomes" id="UP000215931">
    <property type="component" value="Unassembled WGS sequence"/>
</dbReference>
<comment type="caution">
    <text evidence="2">The sequence shown here is derived from an EMBL/GenBank/DDBJ whole genome shotgun (WGS) entry which is preliminary data.</text>
</comment>
<dbReference type="GO" id="GO:0006529">
    <property type="term" value="P:asparagine biosynthetic process"/>
    <property type="evidence" value="ECO:0007669"/>
    <property type="project" value="InterPro"/>
</dbReference>
<name>A0A271KRA9_9HYPH</name>
<dbReference type="OrthoDB" id="8082904at2"/>
<accession>A0A271KRA9</accession>
<organism evidence="2 3">
    <name type="scientific">Mesorhizobium wenxiniae</name>
    <dbReference type="NCBI Taxonomy" id="2014805"/>
    <lineage>
        <taxon>Bacteria</taxon>
        <taxon>Pseudomonadati</taxon>
        <taxon>Pseudomonadota</taxon>
        <taxon>Alphaproteobacteria</taxon>
        <taxon>Hyphomicrobiales</taxon>
        <taxon>Phyllobacteriaceae</taxon>
        <taxon>Mesorhizobium</taxon>
    </lineage>
</organism>
<sequence>MNVSRDIIPQSVVQRVKSPYPAIQDAAYDKMLRTRFTAVLDDPSAAVAPLLSVDRSRALLGATNNLKGLGRILTLQDLLADYKVRLTI</sequence>
<gene>
    <name evidence="2" type="ORF">CIT31_01180</name>
</gene>
<feature type="domain" description="Asparagine synthetase" evidence="1">
    <location>
        <begin position="5"/>
        <end position="64"/>
    </location>
</feature>
<dbReference type="EMBL" id="NPKH01000001">
    <property type="protein sequence ID" value="PAP97495.1"/>
    <property type="molecule type" value="Genomic_DNA"/>
</dbReference>
<keyword evidence="3" id="KW-1185">Reference proteome</keyword>
<evidence type="ECO:0000313" key="2">
    <source>
        <dbReference type="EMBL" id="PAP97495.1"/>
    </source>
</evidence>